<dbReference type="GeneID" id="66870286"/>
<keyword evidence="4" id="KW-1185">Reference proteome</keyword>
<protein>
    <submittedName>
        <fullName evidence="3">Uncharacterized protein</fullName>
    </submittedName>
</protein>
<organism evidence="3 4">
    <name type="scientific">Virgibacillus pantothenticus</name>
    <dbReference type="NCBI Taxonomy" id="1473"/>
    <lineage>
        <taxon>Bacteria</taxon>
        <taxon>Bacillati</taxon>
        <taxon>Bacillota</taxon>
        <taxon>Bacilli</taxon>
        <taxon>Bacillales</taxon>
        <taxon>Bacillaceae</taxon>
        <taxon>Virgibacillus</taxon>
    </lineage>
</organism>
<keyword evidence="2" id="KW-0472">Membrane</keyword>
<dbReference type="OrthoDB" id="2692154at2"/>
<gene>
    <name evidence="3" type="ORF">AFK71_19420</name>
</gene>
<dbReference type="PATRIC" id="fig|1473.5.peg.2624"/>
<sequence>MEELFEAIFGNAFIIFAVIAGIIGFFKDSFSSDKEEKSKHSKPTNRPVQPFGGETVKKPSNPMKRQERARDSFSTASASEQKQQQMEQLAEQIGTNLQAPLKEFQQQAKSIQNKRDDETKHLHKQKLKRQVANNLTQEGLVNGIIMAEVLGKPRAKNPYRSILSNQMKRKQIY</sequence>
<keyword evidence="2" id="KW-0812">Transmembrane</keyword>
<dbReference type="RefSeq" id="WP_050353108.1">
    <property type="nucleotide sequence ID" value="NZ_CP073011.1"/>
</dbReference>
<evidence type="ECO:0000313" key="4">
    <source>
        <dbReference type="Proteomes" id="UP000036780"/>
    </source>
</evidence>
<dbReference type="AlphaFoldDB" id="A0A0L0QPK0"/>
<evidence type="ECO:0000256" key="1">
    <source>
        <dbReference type="SAM" id="MobiDB-lite"/>
    </source>
</evidence>
<evidence type="ECO:0000313" key="3">
    <source>
        <dbReference type="EMBL" id="KNE20530.1"/>
    </source>
</evidence>
<reference evidence="4" key="1">
    <citation type="submission" date="2015-07" db="EMBL/GenBank/DDBJ databases">
        <title>Fjat-10053 dsm26.</title>
        <authorList>
            <person name="Liu B."/>
            <person name="Wang J."/>
            <person name="Zhu Y."/>
            <person name="Liu G."/>
            <person name="Chen Q."/>
            <person name="Chen Z."/>
            <person name="Lan J."/>
            <person name="Che J."/>
            <person name="Ge C."/>
            <person name="Shi H."/>
            <person name="Pan Z."/>
            <person name="Liu X."/>
        </authorList>
    </citation>
    <scope>NUCLEOTIDE SEQUENCE [LARGE SCALE GENOMIC DNA]</scope>
    <source>
        <strain evidence="4">DSM 26</strain>
    </source>
</reference>
<accession>A0A0L0QPK0</accession>
<feature type="region of interest" description="Disordered" evidence="1">
    <location>
        <begin position="33"/>
        <end position="95"/>
    </location>
</feature>
<comment type="caution">
    <text evidence="3">The sequence shown here is derived from an EMBL/GenBank/DDBJ whole genome shotgun (WGS) entry which is preliminary data.</text>
</comment>
<proteinExistence type="predicted"/>
<dbReference type="Proteomes" id="UP000036780">
    <property type="component" value="Unassembled WGS sequence"/>
</dbReference>
<dbReference type="EMBL" id="LGTO01000007">
    <property type="protein sequence ID" value="KNE20530.1"/>
    <property type="molecule type" value="Genomic_DNA"/>
</dbReference>
<feature type="transmembrane region" description="Helical" evidence="2">
    <location>
        <begin position="6"/>
        <end position="26"/>
    </location>
</feature>
<evidence type="ECO:0000256" key="2">
    <source>
        <dbReference type="SAM" id="Phobius"/>
    </source>
</evidence>
<name>A0A0L0QPK0_VIRPA</name>
<keyword evidence="2" id="KW-1133">Transmembrane helix</keyword>
<feature type="compositionally biased region" description="Low complexity" evidence="1">
    <location>
        <begin position="76"/>
        <end position="92"/>
    </location>
</feature>